<dbReference type="PANTHER" id="PTHR31734">
    <property type="entry name" value="AUXIN-RESPONSIVE PROTEIN IAA17"/>
    <property type="match status" value="1"/>
</dbReference>
<keyword evidence="6 8" id="KW-0539">Nucleus</keyword>
<keyword evidence="5 8" id="KW-0804">Transcription</keyword>
<dbReference type="Gene3D" id="3.10.20.90">
    <property type="entry name" value="Phosphatidylinositol 3-kinase Catalytic Subunit, Chain A, domain 1"/>
    <property type="match status" value="1"/>
</dbReference>
<protein>
    <recommendedName>
        <fullName evidence="8">Auxin-responsive protein</fullName>
    </recommendedName>
</protein>
<evidence type="ECO:0000256" key="6">
    <source>
        <dbReference type="ARBA" id="ARBA00023242"/>
    </source>
</evidence>
<comment type="subunit">
    <text evidence="8">Homodimers and heterodimers.</text>
</comment>
<evidence type="ECO:0000256" key="3">
    <source>
        <dbReference type="ARBA" id="ARBA00022491"/>
    </source>
</evidence>
<evidence type="ECO:0000256" key="8">
    <source>
        <dbReference type="RuleBase" id="RU004549"/>
    </source>
</evidence>
<dbReference type="GeneID" id="110778913"/>
<dbReference type="PROSITE" id="PS51745">
    <property type="entry name" value="PB1"/>
    <property type="match status" value="1"/>
</dbReference>
<keyword evidence="4 8" id="KW-0805">Transcription regulation</keyword>
<dbReference type="SUPFAM" id="SSF54277">
    <property type="entry name" value="CAD &amp; PB1 domains"/>
    <property type="match status" value="1"/>
</dbReference>
<dbReference type="AlphaFoldDB" id="A0A9R0JLY2"/>
<dbReference type="InterPro" id="IPR003311">
    <property type="entry name" value="AUX_IAA"/>
</dbReference>
<keyword evidence="3 8" id="KW-0678">Repressor</keyword>
<dbReference type="InterPro" id="IPR033389">
    <property type="entry name" value="AUX/IAA_dom"/>
</dbReference>
<sequence length="195" mass="21991">MYNNMNNNNNIIEVQRQESLKRRWHDSFYTRLLTSPAPTNPTTSAAAATPALIIGKPPHHHHHHHHHFLQPGRLLDGGGGGDLVLNVIPSVTVVLEGRSICHRINLQNHGSYQSLAKALRQMFVEIANIQQNEDESDGQFDLSNAVPGYVIAYEDMENDLLLAGDLQWKDFVRVAKRIRVLPVKSSSRKQKTTKH</sequence>
<comment type="similarity">
    <text evidence="2 8">Belongs to the Aux/IAA family.</text>
</comment>
<dbReference type="Pfam" id="PF02309">
    <property type="entry name" value="AUX_IAA"/>
    <property type="match status" value="1"/>
</dbReference>
<dbReference type="InterPro" id="IPR053793">
    <property type="entry name" value="PB1-like"/>
</dbReference>
<evidence type="ECO:0000256" key="7">
    <source>
        <dbReference type="ARBA" id="ARBA00023294"/>
    </source>
</evidence>
<keyword evidence="7 8" id="KW-0927">Auxin signaling pathway</keyword>
<dbReference type="Proteomes" id="UP000813463">
    <property type="component" value="Chromosome 2"/>
</dbReference>
<evidence type="ECO:0000256" key="5">
    <source>
        <dbReference type="ARBA" id="ARBA00023163"/>
    </source>
</evidence>
<proteinExistence type="inferred from homology"/>
<keyword evidence="10" id="KW-1185">Reference proteome</keyword>
<evidence type="ECO:0000256" key="4">
    <source>
        <dbReference type="ARBA" id="ARBA00023015"/>
    </source>
</evidence>
<evidence type="ECO:0000259" key="9">
    <source>
        <dbReference type="PROSITE" id="PS51745"/>
    </source>
</evidence>
<dbReference type="GO" id="GO:0009734">
    <property type="term" value="P:auxin-activated signaling pathway"/>
    <property type="evidence" value="ECO:0007669"/>
    <property type="project" value="UniProtKB-UniRule"/>
</dbReference>
<name>A0A9R0JLY2_SPIOL</name>
<reference evidence="10" key="1">
    <citation type="journal article" date="2021" name="Nat. Commun.">
        <title>Genomic analyses provide insights into spinach domestication and the genetic basis of agronomic traits.</title>
        <authorList>
            <person name="Cai X."/>
            <person name="Sun X."/>
            <person name="Xu C."/>
            <person name="Sun H."/>
            <person name="Wang X."/>
            <person name="Ge C."/>
            <person name="Zhang Z."/>
            <person name="Wang Q."/>
            <person name="Fei Z."/>
            <person name="Jiao C."/>
            <person name="Wang Q."/>
        </authorList>
    </citation>
    <scope>NUCLEOTIDE SEQUENCE [LARGE SCALE GENOMIC DNA]</scope>
    <source>
        <strain evidence="10">cv. Varoflay</strain>
    </source>
</reference>
<dbReference type="GO" id="GO:0006355">
    <property type="term" value="P:regulation of DNA-templated transcription"/>
    <property type="evidence" value="ECO:0007669"/>
    <property type="project" value="InterPro"/>
</dbReference>
<evidence type="ECO:0000313" key="11">
    <source>
        <dbReference type="RefSeq" id="XP_021839145.1"/>
    </source>
</evidence>
<dbReference type="PANTHER" id="PTHR31734:SF7">
    <property type="entry name" value="AUXIN-RESPONSIVE PROTEIN IAA33"/>
    <property type="match status" value="1"/>
</dbReference>
<evidence type="ECO:0000313" key="10">
    <source>
        <dbReference type="Proteomes" id="UP000813463"/>
    </source>
</evidence>
<comment type="function">
    <text evidence="8">Aux/IAA proteins are short-lived transcriptional factors that function as repressors of early auxin response genes at low auxin concentrations.</text>
</comment>
<dbReference type="KEGG" id="soe:110778913"/>
<comment type="subcellular location">
    <subcellularLocation>
        <location evidence="1 8">Nucleus</location>
    </subcellularLocation>
</comment>
<gene>
    <name evidence="11" type="primary">LOC110778913</name>
</gene>
<dbReference type="OrthoDB" id="783725at2759"/>
<evidence type="ECO:0000256" key="2">
    <source>
        <dbReference type="ARBA" id="ARBA00006728"/>
    </source>
</evidence>
<organism evidence="10 11">
    <name type="scientific">Spinacia oleracea</name>
    <name type="common">Spinach</name>
    <dbReference type="NCBI Taxonomy" id="3562"/>
    <lineage>
        <taxon>Eukaryota</taxon>
        <taxon>Viridiplantae</taxon>
        <taxon>Streptophyta</taxon>
        <taxon>Embryophyta</taxon>
        <taxon>Tracheophyta</taxon>
        <taxon>Spermatophyta</taxon>
        <taxon>Magnoliopsida</taxon>
        <taxon>eudicotyledons</taxon>
        <taxon>Gunneridae</taxon>
        <taxon>Pentapetalae</taxon>
        <taxon>Caryophyllales</taxon>
        <taxon>Chenopodiaceae</taxon>
        <taxon>Chenopodioideae</taxon>
        <taxon>Anserineae</taxon>
        <taxon>Spinacia</taxon>
    </lineage>
</organism>
<evidence type="ECO:0000256" key="1">
    <source>
        <dbReference type="ARBA" id="ARBA00004123"/>
    </source>
</evidence>
<accession>A0A9R0JLY2</accession>
<dbReference type="RefSeq" id="XP_021839145.1">
    <property type="nucleotide sequence ID" value="XM_021983453.2"/>
</dbReference>
<dbReference type="GO" id="GO:0005634">
    <property type="term" value="C:nucleus"/>
    <property type="evidence" value="ECO:0007669"/>
    <property type="project" value="UniProtKB-SubCell"/>
</dbReference>
<reference evidence="11" key="2">
    <citation type="submission" date="2025-08" db="UniProtKB">
        <authorList>
            <consortium name="RefSeq"/>
        </authorList>
    </citation>
    <scope>IDENTIFICATION</scope>
    <source>
        <tissue evidence="11">Leaf</tissue>
    </source>
</reference>
<feature type="domain" description="PB1" evidence="9">
    <location>
        <begin position="88"/>
        <end position="185"/>
    </location>
</feature>